<name>A0A382N8F1_9ZZZZ</name>
<protein>
    <submittedName>
        <fullName evidence="1">Uncharacterized protein</fullName>
    </submittedName>
</protein>
<evidence type="ECO:0000313" key="1">
    <source>
        <dbReference type="EMBL" id="SVC57020.1"/>
    </source>
</evidence>
<dbReference type="EMBL" id="UINC01098477">
    <property type="protein sequence ID" value="SVC57020.1"/>
    <property type="molecule type" value="Genomic_DNA"/>
</dbReference>
<feature type="non-terminal residue" evidence="1">
    <location>
        <position position="84"/>
    </location>
</feature>
<sequence length="84" mass="9107">MDEITNAAPQIVNLMEKGGITPDQAEKVAQDLVGEYGWFALAALIAILAKDVMMNFAQAIMVFAGSSFNNDDIIYISGRQARIV</sequence>
<dbReference type="AlphaFoldDB" id="A0A382N8F1"/>
<reference evidence="1" key="1">
    <citation type="submission" date="2018-05" db="EMBL/GenBank/DDBJ databases">
        <authorList>
            <person name="Lanie J.A."/>
            <person name="Ng W.-L."/>
            <person name="Kazmierczak K.M."/>
            <person name="Andrzejewski T.M."/>
            <person name="Davidsen T.M."/>
            <person name="Wayne K.J."/>
            <person name="Tettelin H."/>
            <person name="Glass J.I."/>
            <person name="Rusch D."/>
            <person name="Podicherti R."/>
            <person name="Tsui H.-C.T."/>
            <person name="Winkler M.E."/>
        </authorList>
    </citation>
    <scope>NUCLEOTIDE SEQUENCE</scope>
</reference>
<accession>A0A382N8F1</accession>
<organism evidence="1">
    <name type="scientific">marine metagenome</name>
    <dbReference type="NCBI Taxonomy" id="408172"/>
    <lineage>
        <taxon>unclassified sequences</taxon>
        <taxon>metagenomes</taxon>
        <taxon>ecological metagenomes</taxon>
    </lineage>
</organism>
<proteinExistence type="predicted"/>
<gene>
    <name evidence="1" type="ORF">METZ01_LOCUS309874</name>
</gene>